<dbReference type="STRING" id="36842.SAMN02194393_05103"/>
<dbReference type="Gene3D" id="3.30.450.150">
    <property type="entry name" value="Haem-degrading domain"/>
    <property type="match status" value="1"/>
</dbReference>
<keyword evidence="2" id="KW-1185">Reference proteome</keyword>
<organism evidence="1 2">
    <name type="scientific">Maledivibacter halophilus</name>
    <dbReference type="NCBI Taxonomy" id="36842"/>
    <lineage>
        <taxon>Bacteria</taxon>
        <taxon>Bacillati</taxon>
        <taxon>Bacillota</taxon>
        <taxon>Clostridia</taxon>
        <taxon>Peptostreptococcales</taxon>
        <taxon>Caminicellaceae</taxon>
        <taxon>Maledivibacter</taxon>
    </lineage>
</organism>
<proteinExistence type="predicted"/>
<evidence type="ECO:0000313" key="2">
    <source>
        <dbReference type="Proteomes" id="UP000190285"/>
    </source>
</evidence>
<dbReference type="PANTHER" id="PTHR28255:SF1">
    <property type="entry name" value="UPF0303 PROTEIN YBR137W"/>
    <property type="match status" value="1"/>
</dbReference>
<dbReference type="InterPro" id="IPR005624">
    <property type="entry name" value="PduO/GlcC-like"/>
</dbReference>
<name>A0A1T5MP78_9FIRM</name>
<dbReference type="PIRSF" id="PIRSF008757">
    <property type="entry name" value="UCP008757"/>
    <property type="match status" value="1"/>
</dbReference>
<evidence type="ECO:0000313" key="1">
    <source>
        <dbReference type="EMBL" id="SKC90031.1"/>
    </source>
</evidence>
<dbReference type="NCBIfam" id="NF002696">
    <property type="entry name" value="PRK02487.1-5"/>
    <property type="match status" value="1"/>
</dbReference>
<dbReference type="InterPro" id="IPR038084">
    <property type="entry name" value="PduO/GlcC-like_sf"/>
</dbReference>
<dbReference type="RefSeq" id="WP_079495694.1">
    <property type="nucleotide sequence ID" value="NZ_FUZT01000021.1"/>
</dbReference>
<dbReference type="SUPFAM" id="SSF143744">
    <property type="entry name" value="GlcG-like"/>
    <property type="match status" value="1"/>
</dbReference>
<reference evidence="1 2" key="1">
    <citation type="submission" date="2017-02" db="EMBL/GenBank/DDBJ databases">
        <authorList>
            <person name="Peterson S.W."/>
        </authorList>
    </citation>
    <scope>NUCLEOTIDE SEQUENCE [LARGE SCALE GENOMIC DNA]</scope>
    <source>
        <strain evidence="1 2">M1</strain>
    </source>
</reference>
<dbReference type="PANTHER" id="PTHR28255">
    <property type="match status" value="1"/>
</dbReference>
<dbReference type="OrthoDB" id="9815315at2"/>
<dbReference type="EMBL" id="FUZT01000021">
    <property type="protein sequence ID" value="SKC90031.1"/>
    <property type="molecule type" value="Genomic_DNA"/>
</dbReference>
<dbReference type="Proteomes" id="UP000190285">
    <property type="component" value="Unassembled WGS sequence"/>
</dbReference>
<dbReference type="AlphaFoldDB" id="A0A1T5MP78"/>
<accession>A0A1T5MP78</accession>
<dbReference type="InterPro" id="IPR010371">
    <property type="entry name" value="YBR137W-like"/>
</dbReference>
<protein>
    <submittedName>
        <fullName evidence="1">Uncharacterized protein, UPF0303 family</fullName>
    </submittedName>
</protein>
<gene>
    <name evidence="1" type="ORF">SAMN02194393_05103</name>
</gene>
<dbReference type="Pfam" id="PF03928">
    <property type="entry name" value="HbpS-like"/>
    <property type="match status" value="1"/>
</dbReference>
<sequence>MTVDKILKKYSDELETLVFDHFTSETALAIGQSIIDTARNNKYKIAVDISRFNHQLFHYSFDGTTPDKDLWIYRKKNVTLHFYTSSIYMAYKLKHDNTTLTEKYGLSNEKYSATGGAVPIVVKNIGVIGAITITGLTPEQDHDLVVSAIRNYLKDLE</sequence>